<evidence type="ECO:0000256" key="2">
    <source>
        <dbReference type="SAM" id="MobiDB-lite"/>
    </source>
</evidence>
<dbReference type="OrthoDB" id="432234at2759"/>
<feature type="domain" description="DUF6570" evidence="5">
    <location>
        <begin position="11"/>
        <end position="113"/>
    </location>
</feature>
<evidence type="ECO:0000256" key="1">
    <source>
        <dbReference type="RuleBase" id="RU363044"/>
    </source>
</evidence>
<dbReference type="InterPro" id="IPR010285">
    <property type="entry name" value="DNA_helicase_pif1-like_DEAD"/>
</dbReference>
<keyword evidence="1" id="KW-0067">ATP-binding</keyword>
<dbReference type="Gene3D" id="3.40.50.300">
    <property type="entry name" value="P-loop containing nucleotide triphosphate hydrolases"/>
    <property type="match status" value="1"/>
</dbReference>
<dbReference type="Pfam" id="PF05970">
    <property type="entry name" value="PIF1"/>
    <property type="match status" value="1"/>
</dbReference>
<dbReference type="InterPro" id="IPR025476">
    <property type="entry name" value="Helitron_helicase-like"/>
</dbReference>
<protein>
    <recommendedName>
        <fullName evidence="1">ATP-dependent DNA helicase</fullName>
        <ecNumber evidence="1">5.6.2.3</ecNumber>
    </recommendedName>
</protein>
<keyword evidence="7" id="KW-1185">Reference proteome</keyword>
<dbReference type="InterPro" id="IPR046700">
    <property type="entry name" value="DUF6570"/>
</dbReference>
<dbReference type="AlphaFoldDB" id="Q2GMU8"/>
<feature type="domain" description="Helitron helicase-like" evidence="4">
    <location>
        <begin position="270"/>
        <end position="394"/>
    </location>
</feature>
<dbReference type="GeneID" id="4396224"/>
<evidence type="ECO:0000259" key="5">
    <source>
        <dbReference type="Pfam" id="PF20209"/>
    </source>
</evidence>
<gene>
    <name evidence="6" type="ORF">CHGG_10706</name>
</gene>
<dbReference type="GO" id="GO:0005524">
    <property type="term" value="F:ATP binding"/>
    <property type="evidence" value="ECO:0007669"/>
    <property type="project" value="UniProtKB-KW"/>
</dbReference>
<keyword evidence="1" id="KW-0347">Helicase</keyword>
<dbReference type="eggNOG" id="KOG0987">
    <property type="taxonomic scope" value="Eukaryota"/>
</dbReference>
<keyword evidence="1" id="KW-0378">Hydrolase</keyword>
<keyword evidence="1" id="KW-0234">DNA repair</keyword>
<reference evidence="7" key="1">
    <citation type="journal article" date="2015" name="Genome Announc.">
        <title>Draft genome sequence of the cellulolytic fungus Chaetomium globosum.</title>
        <authorList>
            <person name="Cuomo C.A."/>
            <person name="Untereiner W.A."/>
            <person name="Ma L.-J."/>
            <person name="Grabherr M."/>
            <person name="Birren B.W."/>
        </authorList>
    </citation>
    <scope>NUCLEOTIDE SEQUENCE [LARGE SCALE GENOMIC DNA]</scope>
    <source>
        <strain evidence="7">ATCC 6205 / CBS 148.51 / DSM 1962 / NBRC 6347 / NRRL 1970</strain>
    </source>
</reference>
<keyword evidence="1" id="KW-0227">DNA damage</keyword>
<evidence type="ECO:0000259" key="4">
    <source>
        <dbReference type="Pfam" id="PF14214"/>
    </source>
</evidence>
<dbReference type="STRING" id="306901.Q2GMU8"/>
<dbReference type="Pfam" id="PF20209">
    <property type="entry name" value="DUF6570"/>
    <property type="match status" value="1"/>
</dbReference>
<dbReference type="HOGENOM" id="CLU_001613_8_2_1"/>
<keyword evidence="1" id="KW-0233">DNA recombination</keyword>
<dbReference type="OMA" id="EMECDEP"/>
<dbReference type="InParanoid" id="Q2GMU8"/>
<sequence>MTRSGLTSLSLYSAENHLDFGEMPDSLPIPHPAEEMVISRVHVAVNVFTVWGQQYKYRGHVVHFLRDVGKIYDELPLLPKDLDIVILRPSGSEADPAMDRQFRKRFRIRRRVLEGRSGLWIEPVRCSKPATYRQPPAHSPGAALFAQAGINSLKAQLPEDESIFDQLTIHEVSSWDDLEPDQGPVDGDRPESEDGLGFDEAAVPNVLVKDSEFVLLQGGLENTGPENQERPPMQQQPRDAHHLSMPPIRSTPINEFNPVPRQCAIRYSDYLAHAMKWHDGRFARHHTFRYITLNTLMRQQAYGHSRFYVNKQRSTVLTKAELQQALEDPDRPEAQAILNQISRFAGAIQGTRPYWYRRRRECESFAHCMGVPGVFITLSPADLHWPDLYRHMPEFERWQCRYEWQGRGSSHNHGLYWFEEGPQQATSTDEERARFARLWGYHISTENPQPHRIGQGGDGGNPLNVDALQTEKAGLIGRPGKTWWSFEAVRNDSPMNQYNRLITLCWLANTDISPCTGIEAVINYAAKYCSKTETKTSTYAEIAGAMLPHGLREAEFSEADEAVQTEKMSYEKYLERLSDMEAVSYFRFLETWNFQSPNPGNWREWRPPARPRVLYYFPRYTPVHGHVQFEDFCRVKLMLAHPHRECGGFLTLDGTRFSGYVAAYEHCLEHHEHEDDHYGEAEAPEPAADEDEFRAVPFQEDISLEDWQELARMVPELLLQGVEFQGLNNQLPGEPAKPNLQPEHEEIDLLTGRDIDIRYDWHPHIGRYIDERFDSGKYWDLLKVKHPSMAGDVEHIPLKARDTLNREQRIVYDTIMGHLERDSVPPILLHVDGGGGTGKSYMVNMLSSHLQQTLPGRKSPILRAAPTGVASNQINGQTLHSLPRLPIDGNYRPLTEIPTVLGNLQRVFAGVRYLVIDEKSMLGLKTLGWIDRRLREIFPEKNNFSFGGLSVILIGDFFQLPPVLNKPIYAEYDRSMKEMECDEPTSGPCPVRVQLRLKVISQGCLGSVQPRGAQQRLVSTVGFRACSEL</sequence>
<feature type="region of interest" description="Disordered" evidence="2">
    <location>
        <begin position="174"/>
        <end position="197"/>
    </location>
</feature>
<feature type="region of interest" description="Disordered" evidence="2">
    <location>
        <begin position="219"/>
        <end position="244"/>
    </location>
</feature>
<dbReference type="SUPFAM" id="SSF52540">
    <property type="entry name" value="P-loop containing nucleoside triphosphate hydrolases"/>
    <property type="match status" value="1"/>
</dbReference>
<feature type="domain" description="DNA helicase Pif1-like DEAD-box helicase" evidence="3">
    <location>
        <begin position="804"/>
        <end position="968"/>
    </location>
</feature>
<dbReference type="Pfam" id="PF14214">
    <property type="entry name" value="Helitron_like_N"/>
    <property type="match status" value="1"/>
</dbReference>
<dbReference type="PANTHER" id="PTHR47642">
    <property type="entry name" value="ATP-DEPENDENT DNA HELICASE"/>
    <property type="match status" value="1"/>
</dbReference>
<dbReference type="GO" id="GO:0000723">
    <property type="term" value="P:telomere maintenance"/>
    <property type="evidence" value="ECO:0007669"/>
    <property type="project" value="InterPro"/>
</dbReference>
<dbReference type="GO" id="GO:0006310">
    <property type="term" value="P:DNA recombination"/>
    <property type="evidence" value="ECO:0007669"/>
    <property type="project" value="UniProtKB-KW"/>
</dbReference>
<dbReference type="GO" id="GO:0043139">
    <property type="term" value="F:5'-3' DNA helicase activity"/>
    <property type="evidence" value="ECO:0007669"/>
    <property type="project" value="UniProtKB-EC"/>
</dbReference>
<dbReference type="GO" id="GO:0016887">
    <property type="term" value="F:ATP hydrolysis activity"/>
    <property type="evidence" value="ECO:0007669"/>
    <property type="project" value="RHEA"/>
</dbReference>
<comment type="cofactor">
    <cofactor evidence="1">
        <name>Mg(2+)</name>
        <dbReference type="ChEBI" id="CHEBI:18420"/>
    </cofactor>
</comment>
<dbReference type="EMBL" id="CH408035">
    <property type="protein sequence ID" value="EAQ84302.1"/>
    <property type="molecule type" value="Genomic_DNA"/>
</dbReference>
<dbReference type="EC" id="5.6.2.3" evidence="1"/>
<name>Q2GMU8_CHAGB</name>
<keyword evidence="1" id="KW-0547">Nucleotide-binding</keyword>
<proteinExistence type="inferred from homology"/>
<dbReference type="GO" id="GO:0006281">
    <property type="term" value="P:DNA repair"/>
    <property type="evidence" value="ECO:0007669"/>
    <property type="project" value="UniProtKB-KW"/>
</dbReference>
<evidence type="ECO:0000259" key="3">
    <source>
        <dbReference type="Pfam" id="PF05970"/>
    </source>
</evidence>
<evidence type="ECO:0000313" key="6">
    <source>
        <dbReference type="EMBL" id="EAQ84302.1"/>
    </source>
</evidence>
<dbReference type="InterPro" id="IPR027417">
    <property type="entry name" value="P-loop_NTPase"/>
</dbReference>
<comment type="similarity">
    <text evidence="1">Belongs to the helicase family.</text>
</comment>
<dbReference type="VEuPathDB" id="FungiDB:CHGG_10706"/>
<dbReference type="RefSeq" id="XP_001228633.1">
    <property type="nucleotide sequence ID" value="XM_001228632.1"/>
</dbReference>
<evidence type="ECO:0000313" key="7">
    <source>
        <dbReference type="Proteomes" id="UP000001056"/>
    </source>
</evidence>
<comment type="catalytic activity">
    <reaction evidence="1">
        <text>ATP + H2O = ADP + phosphate + H(+)</text>
        <dbReference type="Rhea" id="RHEA:13065"/>
        <dbReference type="ChEBI" id="CHEBI:15377"/>
        <dbReference type="ChEBI" id="CHEBI:15378"/>
        <dbReference type="ChEBI" id="CHEBI:30616"/>
        <dbReference type="ChEBI" id="CHEBI:43474"/>
        <dbReference type="ChEBI" id="CHEBI:456216"/>
        <dbReference type="EC" id="5.6.2.3"/>
    </reaction>
</comment>
<dbReference type="Proteomes" id="UP000001056">
    <property type="component" value="Unassembled WGS sequence"/>
</dbReference>
<accession>Q2GMU8</accession>
<organism evidence="6 7">
    <name type="scientific">Chaetomium globosum (strain ATCC 6205 / CBS 148.51 / DSM 1962 / NBRC 6347 / NRRL 1970)</name>
    <name type="common">Soil fungus</name>
    <dbReference type="NCBI Taxonomy" id="306901"/>
    <lineage>
        <taxon>Eukaryota</taxon>
        <taxon>Fungi</taxon>
        <taxon>Dikarya</taxon>
        <taxon>Ascomycota</taxon>
        <taxon>Pezizomycotina</taxon>
        <taxon>Sordariomycetes</taxon>
        <taxon>Sordariomycetidae</taxon>
        <taxon>Sordariales</taxon>
        <taxon>Chaetomiaceae</taxon>
        <taxon>Chaetomium</taxon>
    </lineage>
</organism>
<dbReference type="InterPro" id="IPR051055">
    <property type="entry name" value="PIF1_helicase"/>
</dbReference>